<proteinExistence type="predicted"/>
<reference evidence="1" key="1">
    <citation type="submission" date="2021-11" db="EMBL/GenBank/DDBJ databases">
        <authorList>
            <person name="Islam A."/>
            <person name="Islam S."/>
            <person name="Flora M.S."/>
            <person name="Rahman M."/>
            <person name="Ziaur R.M."/>
            <person name="Epstein J.H."/>
            <person name="Hassan M."/>
            <person name="Klassen M."/>
            <person name="Woodard K."/>
            <person name="Webb A."/>
            <person name="Webby R.J."/>
            <person name="El Zowalaty M.E."/>
        </authorList>
    </citation>
    <scope>NUCLEOTIDE SEQUENCE</scope>
    <source>
        <strain evidence="1">Pbs3</strain>
    </source>
</reference>
<comment type="caution">
    <text evidence="1">The sequence shown here is derived from an EMBL/GenBank/DDBJ whole genome shotgun (WGS) entry which is preliminary data.</text>
</comment>
<protein>
    <submittedName>
        <fullName evidence="1">Uncharacterized protein</fullName>
    </submittedName>
</protein>
<dbReference type="Proteomes" id="UP001160483">
    <property type="component" value="Unassembled WGS sequence"/>
</dbReference>
<evidence type="ECO:0000313" key="2">
    <source>
        <dbReference type="Proteomes" id="UP001160483"/>
    </source>
</evidence>
<organism evidence="1 2">
    <name type="scientific">Peronospora belbahrii</name>
    <dbReference type="NCBI Taxonomy" id="622444"/>
    <lineage>
        <taxon>Eukaryota</taxon>
        <taxon>Sar</taxon>
        <taxon>Stramenopiles</taxon>
        <taxon>Oomycota</taxon>
        <taxon>Peronosporomycetes</taxon>
        <taxon>Peronosporales</taxon>
        <taxon>Peronosporaceae</taxon>
        <taxon>Peronospora</taxon>
    </lineage>
</organism>
<dbReference type="AlphaFoldDB" id="A0AAU9KLD9"/>
<name>A0AAU9KLD9_9STRA</name>
<dbReference type="EMBL" id="CAKKTJ010000121">
    <property type="protein sequence ID" value="CAH0475102.1"/>
    <property type="molecule type" value="Genomic_DNA"/>
</dbReference>
<gene>
    <name evidence="1" type="ORF">PBS003_LOCUS1934</name>
</gene>
<accession>A0AAU9KLD9</accession>
<sequence>MLNHGDFQHLTSFEWEALRRLADVAGITTVVAKLKDMPERLQRVVITKTFVNRELADLRRRASTPAVDTGSDVFNLVSCYSGEGMKRLALMW</sequence>
<evidence type="ECO:0000313" key="1">
    <source>
        <dbReference type="EMBL" id="CAH0475102.1"/>
    </source>
</evidence>